<proteinExistence type="inferred from homology"/>
<keyword evidence="6 11" id="KW-0479">Metal-binding</keyword>
<dbReference type="GO" id="GO:0016740">
    <property type="term" value="F:transferase activity"/>
    <property type="evidence" value="ECO:0007669"/>
    <property type="project" value="UniProtKB-KW"/>
</dbReference>
<evidence type="ECO:0000256" key="1">
    <source>
        <dbReference type="ARBA" id="ARBA00001946"/>
    </source>
</evidence>
<evidence type="ECO:0000256" key="3">
    <source>
        <dbReference type="ARBA" id="ARBA00016337"/>
    </source>
</evidence>
<dbReference type="PANTHER" id="PTHR30040:SF2">
    <property type="entry name" value="FAD:PROTEIN FMN TRANSFERASE"/>
    <property type="match status" value="1"/>
</dbReference>
<dbReference type="EC" id="2.7.1.180" evidence="2 11"/>
<dbReference type="Gene3D" id="3.10.520.10">
    <property type="entry name" value="ApbE-like domains"/>
    <property type="match status" value="1"/>
</dbReference>
<keyword evidence="14" id="KW-1185">Reference proteome</keyword>
<organism evidence="13 14">
    <name type="scientific">Paenibacillus aurantiacus</name>
    <dbReference type="NCBI Taxonomy" id="1936118"/>
    <lineage>
        <taxon>Bacteria</taxon>
        <taxon>Bacillati</taxon>
        <taxon>Bacillota</taxon>
        <taxon>Bacilli</taxon>
        <taxon>Bacillales</taxon>
        <taxon>Paenibacillaceae</taxon>
        <taxon>Paenibacillus</taxon>
    </lineage>
</organism>
<feature type="region of interest" description="Disordered" evidence="12">
    <location>
        <begin position="127"/>
        <end position="150"/>
    </location>
</feature>
<dbReference type="InterPro" id="IPR024932">
    <property type="entry name" value="ApbE"/>
</dbReference>
<evidence type="ECO:0000256" key="10">
    <source>
        <dbReference type="ARBA" id="ARBA00048540"/>
    </source>
</evidence>
<reference evidence="13 14" key="1">
    <citation type="submission" date="2024-09" db="EMBL/GenBank/DDBJ databases">
        <authorList>
            <person name="Sun Q."/>
            <person name="Mori K."/>
        </authorList>
    </citation>
    <scope>NUCLEOTIDE SEQUENCE [LARGE SCALE GENOMIC DNA]</scope>
    <source>
        <strain evidence="13 14">TISTR 2452</strain>
    </source>
</reference>
<sequence>MPRTEDRAADLTQTAERLHDFRFRAMNTTVSLRIRGDDAQAAMAKASAVDWFRFAEQRFSRFREDSELSLLNRAAGRPTMISDTMLEVLALAELYGRVTEGTFSPFVLEALTRSGYDVSFEQVCGQSGEASSREERASGSAAPRADESAPINSPVSALRLDRGMKAATLPSGGAIDLGGIVKSWAVQRLADYLARRLGITCGLINAGGDLTTWGVPGDQEAWAVGIEHPWDPIRNWGTLRLSGAYRAAATSSVLGRAWNSPDGAAHHHLIDPATMRASHSDVVQCTVAGATATECEVWAKIVCILGFAEGTARMRRAGSACEVLAFTTDGRARLTAGSTPPGREERWQAAAGSDIPWLY</sequence>
<evidence type="ECO:0000256" key="9">
    <source>
        <dbReference type="ARBA" id="ARBA00031306"/>
    </source>
</evidence>
<evidence type="ECO:0000313" key="14">
    <source>
        <dbReference type="Proteomes" id="UP001589747"/>
    </source>
</evidence>
<dbReference type="SUPFAM" id="SSF143631">
    <property type="entry name" value="ApbE-like"/>
    <property type="match status" value="1"/>
</dbReference>
<comment type="similarity">
    <text evidence="11">Belongs to the ApbE family.</text>
</comment>
<dbReference type="RefSeq" id="WP_377494450.1">
    <property type="nucleotide sequence ID" value="NZ_JBHMDO010000022.1"/>
</dbReference>
<dbReference type="EMBL" id="JBHMDO010000022">
    <property type="protein sequence ID" value="MFB9326812.1"/>
    <property type="molecule type" value="Genomic_DNA"/>
</dbReference>
<evidence type="ECO:0000256" key="11">
    <source>
        <dbReference type="PIRNR" id="PIRNR006268"/>
    </source>
</evidence>
<gene>
    <name evidence="13" type="ORF">ACFFSY_12875</name>
</gene>
<evidence type="ECO:0000256" key="5">
    <source>
        <dbReference type="ARBA" id="ARBA00022679"/>
    </source>
</evidence>
<evidence type="ECO:0000256" key="8">
    <source>
        <dbReference type="ARBA" id="ARBA00022842"/>
    </source>
</evidence>
<comment type="caution">
    <text evidence="13">The sequence shown here is derived from an EMBL/GenBank/DDBJ whole genome shotgun (WGS) entry which is preliminary data.</text>
</comment>
<keyword evidence="4 11" id="KW-0285">Flavoprotein</keyword>
<name>A0ABV5KRS9_9BACL</name>
<keyword evidence="5 11" id="KW-0808">Transferase</keyword>
<dbReference type="PANTHER" id="PTHR30040">
    <property type="entry name" value="THIAMINE BIOSYNTHESIS LIPOPROTEIN APBE"/>
    <property type="match status" value="1"/>
</dbReference>
<evidence type="ECO:0000256" key="7">
    <source>
        <dbReference type="ARBA" id="ARBA00022827"/>
    </source>
</evidence>
<evidence type="ECO:0000256" key="6">
    <source>
        <dbReference type="ARBA" id="ARBA00022723"/>
    </source>
</evidence>
<dbReference type="Pfam" id="PF02424">
    <property type="entry name" value="ApbE"/>
    <property type="match status" value="1"/>
</dbReference>
<evidence type="ECO:0000313" key="13">
    <source>
        <dbReference type="EMBL" id="MFB9326812.1"/>
    </source>
</evidence>
<comment type="cofactor">
    <cofactor evidence="1">
        <name>Mg(2+)</name>
        <dbReference type="ChEBI" id="CHEBI:18420"/>
    </cofactor>
</comment>
<evidence type="ECO:0000256" key="12">
    <source>
        <dbReference type="SAM" id="MobiDB-lite"/>
    </source>
</evidence>
<comment type="catalytic activity">
    <reaction evidence="10 11">
        <text>L-threonyl-[protein] + FAD = FMN-L-threonyl-[protein] + AMP + H(+)</text>
        <dbReference type="Rhea" id="RHEA:36847"/>
        <dbReference type="Rhea" id="RHEA-COMP:11060"/>
        <dbReference type="Rhea" id="RHEA-COMP:11061"/>
        <dbReference type="ChEBI" id="CHEBI:15378"/>
        <dbReference type="ChEBI" id="CHEBI:30013"/>
        <dbReference type="ChEBI" id="CHEBI:57692"/>
        <dbReference type="ChEBI" id="CHEBI:74257"/>
        <dbReference type="ChEBI" id="CHEBI:456215"/>
        <dbReference type="EC" id="2.7.1.180"/>
    </reaction>
</comment>
<dbReference type="InterPro" id="IPR003374">
    <property type="entry name" value="ApbE-like_sf"/>
</dbReference>
<keyword evidence="8 11" id="KW-0460">Magnesium</keyword>
<dbReference type="PIRSF" id="PIRSF006268">
    <property type="entry name" value="ApbE"/>
    <property type="match status" value="1"/>
</dbReference>
<dbReference type="Proteomes" id="UP001589747">
    <property type="component" value="Unassembled WGS sequence"/>
</dbReference>
<evidence type="ECO:0000256" key="4">
    <source>
        <dbReference type="ARBA" id="ARBA00022630"/>
    </source>
</evidence>
<protein>
    <recommendedName>
        <fullName evidence="3 11">FAD:protein FMN transferase</fullName>
        <ecNumber evidence="2 11">2.7.1.180</ecNumber>
    </recommendedName>
    <alternativeName>
        <fullName evidence="9 11">Flavin transferase</fullName>
    </alternativeName>
</protein>
<keyword evidence="7 11" id="KW-0274">FAD</keyword>
<evidence type="ECO:0000256" key="2">
    <source>
        <dbReference type="ARBA" id="ARBA00011955"/>
    </source>
</evidence>
<accession>A0ABV5KRS9</accession>